<dbReference type="OrthoDB" id="9766256at2"/>
<sequence length="488" mass="54111">MNRIFLACLLLIGFTACTDQFEEINTNPNSPVEVPTSYLITQAERSLVDLVLGEGFAGVGTYGSHYIQHLSQTQYTDVTRYDDVRTSFYGFYTGGLEDLENVILLNTNEETKGSVSASGPNANQIALAKIMQSWAFLSMTDFWGDIPYSEALKGLENLNPRYDEQEMIYRGAVNTLVEAGDMIVPGPVEGDIIYNGDMELWRKFANSIILRAGIRVSDVAPELGREWVNLALSRGVISDNSENAQLNYITGGEFANNTFYTDALTRTDYAISEPLVSFLEERNDPRLAVYAQPTANSVAAGKTEYVGMPYGISEGDAGAIPVAEVSFPGLAFVGIDAPAVMLTYSEVLFNRAEAAARGWIDGDAEELYDAAITASMMQHGISHTDAIEDYLEQEEVAYDAANFEKSIGQQKWIALYFQGLEAWSEWRRLGYPELDPAPAAIVIKTIPTRRGYPDNEFSLNKENYLEALQRQFGSDEDPLDGRVWWDVD</sequence>
<keyword evidence="3" id="KW-1185">Reference proteome</keyword>
<evidence type="ECO:0000256" key="1">
    <source>
        <dbReference type="SAM" id="SignalP"/>
    </source>
</evidence>
<dbReference type="Pfam" id="PF12771">
    <property type="entry name" value="SusD-like_2"/>
    <property type="match status" value="1"/>
</dbReference>
<dbReference type="InterPro" id="IPR011990">
    <property type="entry name" value="TPR-like_helical_dom_sf"/>
</dbReference>
<evidence type="ECO:0000313" key="3">
    <source>
        <dbReference type="Proteomes" id="UP000308528"/>
    </source>
</evidence>
<name>A0A4V3XLI7_9BACT</name>
<keyword evidence="1" id="KW-0732">Signal</keyword>
<reference evidence="2 3" key="1">
    <citation type="submission" date="2019-04" db="EMBL/GenBank/DDBJ databases">
        <title>Lewinella litorea sp. nov., isolated from a marine sand.</title>
        <authorList>
            <person name="Yoon J.-H."/>
        </authorList>
    </citation>
    <scope>NUCLEOTIDE SEQUENCE [LARGE SCALE GENOMIC DNA]</scope>
    <source>
        <strain evidence="2 3">HSMS-39</strain>
    </source>
</reference>
<gene>
    <name evidence="2" type="ORF">E4021_00420</name>
</gene>
<evidence type="ECO:0000313" key="2">
    <source>
        <dbReference type="EMBL" id="THH41093.1"/>
    </source>
</evidence>
<dbReference type="EMBL" id="SRSF01000001">
    <property type="protein sequence ID" value="THH41093.1"/>
    <property type="molecule type" value="Genomic_DNA"/>
</dbReference>
<dbReference type="AlphaFoldDB" id="A0A4V3XLI7"/>
<dbReference type="RefSeq" id="WP_136455919.1">
    <property type="nucleotide sequence ID" value="NZ_SRSF01000001.1"/>
</dbReference>
<keyword evidence="2" id="KW-0449">Lipoprotein</keyword>
<proteinExistence type="predicted"/>
<feature type="signal peptide" evidence="1">
    <location>
        <begin position="1"/>
        <end position="18"/>
    </location>
</feature>
<protein>
    <submittedName>
        <fullName evidence="2">SusD/RagB family nutrient-binding outer membrane lipoprotein</fullName>
    </submittedName>
</protein>
<organism evidence="2 3">
    <name type="scientific">Neolewinella litorea</name>
    <dbReference type="NCBI Taxonomy" id="2562452"/>
    <lineage>
        <taxon>Bacteria</taxon>
        <taxon>Pseudomonadati</taxon>
        <taxon>Bacteroidota</taxon>
        <taxon>Saprospiria</taxon>
        <taxon>Saprospirales</taxon>
        <taxon>Lewinellaceae</taxon>
        <taxon>Neolewinella</taxon>
    </lineage>
</organism>
<dbReference type="PROSITE" id="PS51257">
    <property type="entry name" value="PROKAR_LIPOPROTEIN"/>
    <property type="match status" value="1"/>
</dbReference>
<dbReference type="Gene3D" id="1.25.40.390">
    <property type="match status" value="1"/>
</dbReference>
<dbReference type="InterPro" id="IPR041662">
    <property type="entry name" value="SusD-like_2"/>
</dbReference>
<comment type="caution">
    <text evidence="2">The sequence shown here is derived from an EMBL/GenBank/DDBJ whole genome shotgun (WGS) entry which is preliminary data.</text>
</comment>
<dbReference type="SUPFAM" id="SSF48452">
    <property type="entry name" value="TPR-like"/>
    <property type="match status" value="1"/>
</dbReference>
<accession>A0A4V3XLI7</accession>
<feature type="chain" id="PRO_5020895686" evidence="1">
    <location>
        <begin position="19"/>
        <end position="488"/>
    </location>
</feature>
<dbReference type="Proteomes" id="UP000308528">
    <property type="component" value="Unassembled WGS sequence"/>
</dbReference>